<dbReference type="AlphaFoldDB" id="A0AAV7N724"/>
<protein>
    <submittedName>
        <fullName evidence="1">Uncharacterized protein</fullName>
    </submittedName>
</protein>
<dbReference type="Proteomes" id="UP001066276">
    <property type="component" value="Chromosome 9"/>
</dbReference>
<dbReference type="EMBL" id="JANPWB010000013">
    <property type="protein sequence ID" value="KAJ1109003.1"/>
    <property type="molecule type" value="Genomic_DNA"/>
</dbReference>
<keyword evidence="2" id="KW-1185">Reference proteome</keyword>
<evidence type="ECO:0000313" key="1">
    <source>
        <dbReference type="EMBL" id="KAJ1109003.1"/>
    </source>
</evidence>
<sequence length="143" mass="16423">MWRLPSGALRDKVFREEVREAIRLFFAENRGSVGSPGTLWEAFKVVIRGVCLSKQHGIVKALRREMADIERRLGELERRLAATWSSEVLAEIRREVSLHEEASLREVCFFGRHAQARRYGEGEKAGRTLAGLLRRPWASNYVT</sequence>
<gene>
    <name evidence="1" type="ORF">NDU88_006373</name>
</gene>
<name>A0AAV7N724_PLEWA</name>
<reference evidence="1" key="1">
    <citation type="journal article" date="2022" name="bioRxiv">
        <title>Sequencing and chromosome-scale assembly of the giantPleurodeles waltlgenome.</title>
        <authorList>
            <person name="Brown T."/>
            <person name="Elewa A."/>
            <person name="Iarovenko S."/>
            <person name="Subramanian E."/>
            <person name="Araus A.J."/>
            <person name="Petzold A."/>
            <person name="Susuki M."/>
            <person name="Suzuki K.-i.T."/>
            <person name="Hayashi T."/>
            <person name="Toyoda A."/>
            <person name="Oliveira C."/>
            <person name="Osipova E."/>
            <person name="Leigh N.D."/>
            <person name="Simon A."/>
            <person name="Yun M.H."/>
        </authorList>
    </citation>
    <scope>NUCLEOTIDE SEQUENCE</scope>
    <source>
        <strain evidence="1">20211129_DDA</strain>
        <tissue evidence="1">Liver</tissue>
    </source>
</reference>
<comment type="caution">
    <text evidence="1">The sequence shown here is derived from an EMBL/GenBank/DDBJ whole genome shotgun (WGS) entry which is preliminary data.</text>
</comment>
<organism evidence="1 2">
    <name type="scientific">Pleurodeles waltl</name>
    <name type="common">Iberian ribbed newt</name>
    <dbReference type="NCBI Taxonomy" id="8319"/>
    <lineage>
        <taxon>Eukaryota</taxon>
        <taxon>Metazoa</taxon>
        <taxon>Chordata</taxon>
        <taxon>Craniata</taxon>
        <taxon>Vertebrata</taxon>
        <taxon>Euteleostomi</taxon>
        <taxon>Amphibia</taxon>
        <taxon>Batrachia</taxon>
        <taxon>Caudata</taxon>
        <taxon>Salamandroidea</taxon>
        <taxon>Salamandridae</taxon>
        <taxon>Pleurodelinae</taxon>
        <taxon>Pleurodeles</taxon>
    </lineage>
</organism>
<accession>A0AAV7N724</accession>
<proteinExistence type="predicted"/>
<evidence type="ECO:0000313" key="2">
    <source>
        <dbReference type="Proteomes" id="UP001066276"/>
    </source>
</evidence>